<comment type="caution">
    <text evidence="1">The sequence shown here is derived from an EMBL/GenBank/DDBJ whole genome shotgun (WGS) entry which is preliminary data.</text>
</comment>
<dbReference type="EMBL" id="MIJE01000022">
    <property type="protein sequence ID" value="OEF97038.1"/>
    <property type="molecule type" value="Genomic_DNA"/>
</dbReference>
<organism evidence="1 2">
    <name type="scientific">Desulfuribacillus alkaliarsenatis</name>
    <dbReference type="NCBI Taxonomy" id="766136"/>
    <lineage>
        <taxon>Bacteria</taxon>
        <taxon>Bacillati</taxon>
        <taxon>Bacillota</taxon>
        <taxon>Desulfuribacillia</taxon>
        <taxon>Desulfuribacillales</taxon>
        <taxon>Desulfuribacillaceae</taxon>
        <taxon>Desulfuribacillus</taxon>
    </lineage>
</organism>
<keyword evidence="2" id="KW-1185">Reference proteome</keyword>
<proteinExistence type="predicted"/>
<sequence length="73" mass="9022">MESINNKRFDRLRKVVEKLKDRELTYELDVLNRFDILDMEGIEKLSRERQLKQELRKQLELFIAKYEHKNKSL</sequence>
<dbReference type="AlphaFoldDB" id="A0A1E5G225"/>
<protein>
    <submittedName>
        <fullName evidence="1">Uncharacterized protein</fullName>
    </submittedName>
</protein>
<dbReference type="Proteomes" id="UP000094296">
    <property type="component" value="Unassembled WGS sequence"/>
</dbReference>
<accession>A0A1E5G225</accession>
<reference evidence="1 2" key="1">
    <citation type="submission" date="2016-09" db="EMBL/GenBank/DDBJ databases">
        <title>Draft genome sequence for the type strain of Desulfuribacillus alkaliarsenatis AHT28, an obligately anaerobic, sulfidogenic bacterium isolated from Russian soda lake sediments.</title>
        <authorList>
            <person name="Abin C.A."/>
            <person name="Hollibaugh J.T."/>
        </authorList>
    </citation>
    <scope>NUCLEOTIDE SEQUENCE [LARGE SCALE GENOMIC DNA]</scope>
    <source>
        <strain evidence="1 2">AHT28</strain>
    </source>
</reference>
<dbReference type="RefSeq" id="WP_069643084.1">
    <property type="nucleotide sequence ID" value="NZ_MIJE01000022.1"/>
</dbReference>
<evidence type="ECO:0000313" key="1">
    <source>
        <dbReference type="EMBL" id="OEF97038.1"/>
    </source>
</evidence>
<name>A0A1E5G225_9FIRM</name>
<dbReference type="STRING" id="766136.BHF68_05415"/>
<gene>
    <name evidence="1" type="ORF">BHF68_05415</name>
</gene>
<evidence type="ECO:0000313" key="2">
    <source>
        <dbReference type="Proteomes" id="UP000094296"/>
    </source>
</evidence>